<protein>
    <submittedName>
        <fullName evidence="3">Dynamin family protein</fullName>
    </submittedName>
</protein>
<evidence type="ECO:0000313" key="4">
    <source>
        <dbReference type="Proteomes" id="UP001595840"/>
    </source>
</evidence>
<dbReference type="PANTHER" id="PTHR43681:SF1">
    <property type="entry name" value="SARCALUMENIN"/>
    <property type="match status" value="1"/>
</dbReference>
<feature type="domain" description="Dynamin N-terminal" evidence="2">
    <location>
        <begin position="60"/>
        <end position="257"/>
    </location>
</feature>
<dbReference type="Gene3D" id="3.40.50.300">
    <property type="entry name" value="P-loop containing nucleotide triphosphate hydrolases"/>
    <property type="match status" value="1"/>
</dbReference>
<dbReference type="Pfam" id="PF00350">
    <property type="entry name" value="Dynamin_N"/>
    <property type="match status" value="1"/>
</dbReference>
<organism evidence="3 4">
    <name type="scientific">Simiduia curdlanivorans</name>
    <dbReference type="NCBI Taxonomy" id="1492769"/>
    <lineage>
        <taxon>Bacteria</taxon>
        <taxon>Pseudomonadati</taxon>
        <taxon>Pseudomonadota</taxon>
        <taxon>Gammaproteobacteria</taxon>
        <taxon>Cellvibrionales</taxon>
        <taxon>Cellvibrionaceae</taxon>
        <taxon>Simiduia</taxon>
    </lineage>
</organism>
<evidence type="ECO:0000256" key="1">
    <source>
        <dbReference type="SAM" id="Coils"/>
    </source>
</evidence>
<name>A0ABV8V1L4_9GAMM</name>
<gene>
    <name evidence="3" type="ORF">ACFOX3_03870</name>
</gene>
<proteinExistence type="predicted"/>
<dbReference type="Proteomes" id="UP001595840">
    <property type="component" value="Unassembled WGS sequence"/>
</dbReference>
<dbReference type="RefSeq" id="WP_290259715.1">
    <property type="nucleotide sequence ID" value="NZ_JAUFQG010000004.1"/>
</dbReference>
<accession>A0ABV8V1L4</accession>
<keyword evidence="4" id="KW-1185">Reference proteome</keyword>
<evidence type="ECO:0000313" key="3">
    <source>
        <dbReference type="EMBL" id="MFC4361424.1"/>
    </source>
</evidence>
<keyword evidence="1" id="KW-0175">Coiled coil</keyword>
<dbReference type="InterPro" id="IPR051943">
    <property type="entry name" value="TRAFAC_Dynamin-like_GTPase"/>
</dbReference>
<dbReference type="EMBL" id="JBHSCX010000003">
    <property type="protein sequence ID" value="MFC4361424.1"/>
    <property type="molecule type" value="Genomic_DNA"/>
</dbReference>
<evidence type="ECO:0000259" key="2">
    <source>
        <dbReference type="Pfam" id="PF00350"/>
    </source>
</evidence>
<sequence>MNHASLYRQLSEFQRWKQQLNTQVQAFVHWLQANNITSKSAEQSLAHARTLLNEDQFTLAMVGEFSRGKTELINALLFSEYGHRLLPSQPGRTTMCPTEIYRDPEVAKGCVRLLPIETRRSNVALAAFKRIPQKWVTLHFDPHNQAEVTKAMARIAEVKVVNLREAEALGFDSDSLSKSRDSADKVEIPVWRHALVSLDHPLLARGLRILDTPGLNALGNEPELALGTLASAQAMLFLLSADAGVTATDLEIWNEHINILRHTQSTEVITLLNKIDSLWDDLLPQEDVLLAIHKIRESTARYLQQPLEQVLTVSAKQALLARANGDPILLARSQLPKLEKILSEKLIDNRSKLASHHLVNNLLTIMEDTSNLLRERLYAADKDLASFEAASSGLEQRSTLAALRANIKRVHHQFHKQSLSLKSSERLLYGQKDSLLAPVSHATIDQQIKAVQENLNSSWHTFGAGKAVQDFFDNIDYCLSNLAEQMAQANKVMYSIYLREDNNANPELLRSHEFDLRRYRARINQLRSHGKQFSLGLGNLLTSKQSLASRFIGTLAHETQKLMDELRTDIDNWLKDTLAPLNHRNLYQKKLLDDQLLQLANLNLQSRTEQEQKDLLKADIAKLESALMELDSIIRATKALRPEQDNANNVVTLHKDSGTNHKAG</sequence>
<comment type="caution">
    <text evidence="3">The sequence shown here is derived from an EMBL/GenBank/DDBJ whole genome shotgun (WGS) entry which is preliminary data.</text>
</comment>
<dbReference type="SUPFAM" id="SSF52540">
    <property type="entry name" value="P-loop containing nucleoside triphosphate hydrolases"/>
    <property type="match status" value="1"/>
</dbReference>
<dbReference type="InterPro" id="IPR027417">
    <property type="entry name" value="P-loop_NTPase"/>
</dbReference>
<dbReference type="PANTHER" id="PTHR43681">
    <property type="entry name" value="TRANSMEMBRANE GTPASE FZO"/>
    <property type="match status" value="1"/>
</dbReference>
<dbReference type="InterPro" id="IPR045063">
    <property type="entry name" value="Dynamin_N"/>
</dbReference>
<feature type="coiled-coil region" evidence="1">
    <location>
        <begin position="556"/>
        <end position="633"/>
    </location>
</feature>
<reference evidence="4" key="1">
    <citation type="journal article" date="2019" name="Int. J. Syst. Evol. Microbiol.">
        <title>The Global Catalogue of Microorganisms (GCM) 10K type strain sequencing project: providing services to taxonomists for standard genome sequencing and annotation.</title>
        <authorList>
            <consortium name="The Broad Institute Genomics Platform"/>
            <consortium name="The Broad Institute Genome Sequencing Center for Infectious Disease"/>
            <person name="Wu L."/>
            <person name="Ma J."/>
        </authorList>
    </citation>
    <scope>NUCLEOTIDE SEQUENCE [LARGE SCALE GENOMIC DNA]</scope>
    <source>
        <strain evidence="4">CECT 8570</strain>
    </source>
</reference>